<reference evidence="4" key="1">
    <citation type="journal article" date="2019" name="Int. J. Syst. Evol. Microbiol.">
        <title>The Global Catalogue of Microorganisms (GCM) 10K type strain sequencing project: providing services to taxonomists for standard genome sequencing and annotation.</title>
        <authorList>
            <consortium name="The Broad Institute Genomics Platform"/>
            <consortium name="The Broad Institute Genome Sequencing Center for Infectious Disease"/>
            <person name="Wu L."/>
            <person name="Ma J."/>
        </authorList>
    </citation>
    <scope>NUCLEOTIDE SEQUENCE [LARGE SCALE GENOMIC DNA]</scope>
    <source>
        <strain evidence="4">KCTC 12907</strain>
    </source>
</reference>
<dbReference type="InterPro" id="IPR050417">
    <property type="entry name" value="Sugar_Epim/Isomerase"/>
</dbReference>
<dbReference type="RefSeq" id="WP_378048520.1">
    <property type="nucleotide sequence ID" value="NZ_JBHMDN010000017.1"/>
</dbReference>
<dbReference type="InterPro" id="IPR013022">
    <property type="entry name" value="Xyl_isomerase-like_TIM-brl"/>
</dbReference>
<feature type="domain" description="Xylose isomerase-like TIM barrel" evidence="2">
    <location>
        <begin position="47"/>
        <end position="259"/>
    </location>
</feature>
<proteinExistence type="predicted"/>
<dbReference type="Proteomes" id="UP001596378">
    <property type="component" value="Unassembled WGS sequence"/>
</dbReference>
<gene>
    <name evidence="3" type="ORF">ACFQMJ_26520</name>
</gene>
<dbReference type="Gene3D" id="3.20.20.150">
    <property type="entry name" value="Divalent-metal-dependent TIM barrel enzymes"/>
    <property type="match status" value="1"/>
</dbReference>
<dbReference type="Pfam" id="PF01261">
    <property type="entry name" value="AP_endonuc_2"/>
    <property type="match status" value="1"/>
</dbReference>
<accession>A0ABW2FIH2</accession>
<evidence type="ECO:0000313" key="3">
    <source>
        <dbReference type="EMBL" id="MFC7152102.1"/>
    </source>
</evidence>
<dbReference type="EMBL" id="JBHTAI010000020">
    <property type="protein sequence ID" value="MFC7152102.1"/>
    <property type="molecule type" value="Genomic_DNA"/>
</dbReference>
<dbReference type="InterPro" id="IPR036237">
    <property type="entry name" value="Xyl_isomerase-like_sf"/>
</dbReference>
<protein>
    <submittedName>
        <fullName evidence="3">Sugar phosphate isomerase/epimerase family protein</fullName>
    </submittedName>
</protein>
<dbReference type="PANTHER" id="PTHR43489">
    <property type="entry name" value="ISOMERASE"/>
    <property type="match status" value="1"/>
</dbReference>
<evidence type="ECO:0000313" key="4">
    <source>
        <dbReference type="Proteomes" id="UP001596378"/>
    </source>
</evidence>
<keyword evidence="4" id="KW-1185">Reference proteome</keyword>
<dbReference type="GO" id="GO:0016853">
    <property type="term" value="F:isomerase activity"/>
    <property type="evidence" value="ECO:0007669"/>
    <property type="project" value="UniProtKB-KW"/>
</dbReference>
<sequence>MQNFEQKNERIRARFRDWLQPNPRPEALKLSWSNWGFGMEPLRQSVERLHRFGVSYIELHGNHYGPGLGYKAREVTELLDAYGIRVSGICGMFSADNDLSSNRAIHRQAALDYLQRELEFASAVGAAYLLVVPGAVGRPDKYDDTEFERSVETLALAADGFARSGVKAAIEPIRSAEVSFVHTVADAKRYIAAVGHPAIAHINGDVFHMQSEEAHIGEAILEAGERLVNLHLADSNRSALGEGSIDLDTIIMSLHLAGFGQGARFASFEPLGPGGAPYPAMYGKPDPERLDRLVGDSVRYFRERESAVVAAYSGE</sequence>
<evidence type="ECO:0000259" key="2">
    <source>
        <dbReference type="Pfam" id="PF01261"/>
    </source>
</evidence>
<name>A0ABW2FIH2_9BACL</name>
<dbReference type="PANTHER" id="PTHR43489:SF7">
    <property type="entry name" value="3-DEHYDRO-D-GULOSIDE 4-EPIMERASE-RELATED"/>
    <property type="match status" value="1"/>
</dbReference>
<keyword evidence="1 3" id="KW-0413">Isomerase</keyword>
<comment type="caution">
    <text evidence="3">The sequence shown here is derived from an EMBL/GenBank/DDBJ whole genome shotgun (WGS) entry which is preliminary data.</text>
</comment>
<organism evidence="3 4">
    <name type="scientific">Cohnella cellulosilytica</name>
    <dbReference type="NCBI Taxonomy" id="986710"/>
    <lineage>
        <taxon>Bacteria</taxon>
        <taxon>Bacillati</taxon>
        <taxon>Bacillota</taxon>
        <taxon>Bacilli</taxon>
        <taxon>Bacillales</taxon>
        <taxon>Paenibacillaceae</taxon>
        <taxon>Cohnella</taxon>
    </lineage>
</organism>
<dbReference type="SUPFAM" id="SSF51658">
    <property type="entry name" value="Xylose isomerase-like"/>
    <property type="match status" value="1"/>
</dbReference>
<evidence type="ECO:0000256" key="1">
    <source>
        <dbReference type="ARBA" id="ARBA00023235"/>
    </source>
</evidence>